<dbReference type="EMBL" id="JACIEW010000003">
    <property type="protein sequence ID" value="MBB4051773.1"/>
    <property type="molecule type" value="Genomic_DNA"/>
</dbReference>
<reference evidence="2 3" key="1">
    <citation type="submission" date="2020-08" db="EMBL/GenBank/DDBJ databases">
        <title>Genomic Encyclopedia of Type Strains, Phase IV (KMG-IV): sequencing the most valuable type-strain genomes for metagenomic binning, comparative biology and taxonomic classification.</title>
        <authorList>
            <person name="Goeker M."/>
        </authorList>
    </citation>
    <scope>NUCLEOTIDE SEQUENCE [LARGE SCALE GENOMIC DNA]</scope>
    <source>
        <strain evidence="2 3">DSM 23447</strain>
    </source>
</reference>
<name>A0A7W6ILH4_9HYPH</name>
<feature type="compositionally biased region" description="Polar residues" evidence="1">
    <location>
        <begin position="44"/>
        <end position="57"/>
    </location>
</feature>
<dbReference type="AlphaFoldDB" id="A0A7W6ILH4"/>
<sequence>MDKHQKTGPAQPDEIERPREDSGASQSRDKQETGERREQERGTNGSRGVSSRENSGD</sequence>
<evidence type="ECO:0000256" key="1">
    <source>
        <dbReference type="SAM" id="MobiDB-lite"/>
    </source>
</evidence>
<feature type="region of interest" description="Disordered" evidence="1">
    <location>
        <begin position="1"/>
        <end position="57"/>
    </location>
</feature>
<organism evidence="2 3">
    <name type="scientific">Devosia subaequoris</name>
    <dbReference type="NCBI Taxonomy" id="395930"/>
    <lineage>
        <taxon>Bacteria</taxon>
        <taxon>Pseudomonadati</taxon>
        <taxon>Pseudomonadota</taxon>
        <taxon>Alphaproteobacteria</taxon>
        <taxon>Hyphomicrobiales</taxon>
        <taxon>Devosiaceae</taxon>
        <taxon>Devosia</taxon>
    </lineage>
</organism>
<proteinExistence type="predicted"/>
<evidence type="ECO:0000313" key="3">
    <source>
        <dbReference type="Proteomes" id="UP000547011"/>
    </source>
</evidence>
<dbReference type="RefSeq" id="WP_183310518.1">
    <property type="nucleotide sequence ID" value="NZ_JACIEW010000003.1"/>
</dbReference>
<keyword evidence="3" id="KW-1185">Reference proteome</keyword>
<feature type="compositionally biased region" description="Basic and acidic residues" evidence="1">
    <location>
        <begin position="14"/>
        <end position="41"/>
    </location>
</feature>
<comment type="caution">
    <text evidence="2">The sequence shown here is derived from an EMBL/GenBank/DDBJ whole genome shotgun (WGS) entry which is preliminary data.</text>
</comment>
<protein>
    <submittedName>
        <fullName evidence="2">Uncharacterized protein</fullName>
    </submittedName>
</protein>
<gene>
    <name evidence="2" type="ORF">GGR20_001415</name>
</gene>
<dbReference type="Proteomes" id="UP000547011">
    <property type="component" value="Unassembled WGS sequence"/>
</dbReference>
<evidence type="ECO:0000313" key="2">
    <source>
        <dbReference type="EMBL" id="MBB4051773.1"/>
    </source>
</evidence>
<accession>A0A7W6ILH4</accession>